<accession>A0ABT9RDT9</accession>
<comment type="caution">
    <text evidence="3">The sequence shown here is derived from an EMBL/GenBank/DDBJ whole genome shotgun (WGS) entry which is preliminary data.</text>
</comment>
<dbReference type="Proteomes" id="UP001230426">
    <property type="component" value="Unassembled WGS sequence"/>
</dbReference>
<dbReference type="RefSeq" id="WP_306868955.1">
    <property type="nucleotide sequence ID" value="NZ_JAUSRB010000002.1"/>
</dbReference>
<sequence length="300" mass="31568">MTMRVLLPILAAGAGAVPSGAVVPPAWAEPPAAVDLAIHSITLTPGAPVVGPSDTVRLVIEVVARGVASPDGVTVRVEPGAPPEPGTDAPADAESGPAPQTVRIPVPDAPPYVPPPQEVGPAPAVLDLVVPGHAARGRRTGPAAGPAGRAGTEWETWRFRPDKRLSRWYPAGRWTVAATAEGAGGETVTEYAEFRLRRETKFSAVQAVRRGAQVEVKGVLNRVDPQGYLDYAPFPGQSVEILHRAAPRERWTRTAEATTDLQGHFAQNVAGHRGGEWRARFTGTGRYAARHSRVHGASPG</sequence>
<gene>
    <name evidence="3" type="ORF">J2S55_006686</name>
</gene>
<evidence type="ECO:0000313" key="3">
    <source>
        <dbReference type="EMBL" id="MDP9867420.1"/>
    </source>
</evidence>
<dbReference type="EMBL" id="JAUSRB010000002">
    <property type="protein sequence ID" value="MDP9867420.1"/>
    <property type="molecule type" value="Genomic_DNA"/>
</dbReference>
<organism evidence="3 4">
    <name type="scientific">Streptosporangium brasiliense</name>
    <dbReference type="NCBI Taxonomy" id="47480"/>
    <lineage>
        <taxon>Bacteria</taxon>
        <taxon>Bacillati</taxon>
        <taxon>Actinomycetota</taxon>
        <taxon>Actinomycetes</taxon>
        <taxon>Streptosporangiales</taxon>
        <taxon>Streptosporangiaceae</taxon>
        <taxon>Streptosporangium</taxon>
    </lineage>
</organism>
<keyword evidence="4" id="KW-1185">Reference proteome</keyword>
<evidence type="ECO:0000256" key="1">
    <source>
        <dbReference type="SAM" id="MobiDB-lite"/>
    </source>
</evidence>
<evidence type="ECO:0000313" key="4">
    <source>
        <dbReference type="Proteomes" id="UP001230426"/>
    </source>
</evidence>
<feature type="signal peptide" evidence="2">
    <location>
        <begin position="1"/>
        <end position="28"/>
    </location>
</feature>
<evidence type="ECO:0008006" key="5">
    <source>
        <dbReference type="Google" id="ProtNLM"/>
    </source>
</evidence>
<name>A0ABT9RDT9_9ACTN</name>
<keyword evidence="2" id="KW-0732">Signal</keyword>
<evidence type="ECO:0000256" key="2">
    <source>
        <dbReference type="SAM" id="SignalP"/>
    </source>
</evidence>
<reference evidence="3 4" key="1">
    <citation type="submission" date="2023-07" db="EMBL/GenBank/DDBJ databases">
        <title>Sequencing the genomes of 1000 actinobacteria strains.</title>
        <authorList>
            <person name="Klenk H.-P."/>
        </authorList>
    </citation>
    <scope>NUCLEOTIDE SEQUENCE [LARGE SCALE GENOMIC DNA]</scope>
    <source>
        <strain evidence="3 4">DSM 44109</strain>
    </source>
</reference>
<proteinExistence type="predicted"/>
<protein>
    <recommendedName>
        <fullName evidence="5">Htaa domain-containing protein</fullName>
    </recommendedName>
</protein>
<feature type="chain" id="PRO_5046156442" description="Htaa domain-containing protein" evidence="2">
    <location>
        <begin position="29"/>
        <end position="300"/>
    </location>
</feature>
<feature type="region of interest" description="Disordered" evidence="1">
    <location>
        <begin position="72"/>
        <end position="102"/>
    </location>
</feature>